<dbReference type="Proteomes" id="UP000070457">
    <property type="component" value="Unassembled WGS sequence"/>
</dbReference>
<evidence type="ECO:0000256" key="1">
    <source>
        <dbReference type="SAM" id="MobiDB-lite"/>
    </source>
</evidence>
<gene>
    <name evidence="3" type="ORF">TR69_WS6001001479</name>
</gene>
<evidence type="ECO:0000256" key="2">
    <source>
        <dbReference type="SAM" id="Phobius"/>
    </source>
</evidence>
<keyword evidence="2" id="KW-1133">Transmembrane helix</keyword>
<evidence type="ECO:0000313" key="4">
    <source>
        <dbReference type="Proteomes" id="UP000070457"/>
    </source>
</evidence>
<reference evidence="3 4" key="1">
    <citation type="submission" date="2015-02" db="EMBL/GenBank/DDBJ databases">
        <title>Improved understanding of the partial-nitritation anammox process through 23 genomes representing the majority of the microbial community.</title>
        <authorList>
            <person name="Speth D.R."/>
            <person name="In T Zandt M."/>
            <person name="Guerrero Cruz S."/>
            <person name="Jetten M.S."/>
            <person name="Dutilh B.E."/>
        </authorList>
    </citation>
    <scope>NUCLEOTIDE SEQUENCE [LARGE SCALE GENOMIC DNA]</scope>
    <source>
        <strain evidence="3">OLB20</strain>
    </source>
</reference>
<keyword evidence="2" id="KW-0812">Transmembrane</keyword>
<evidence type="ECO:0000313" key="3">
    <source>
        <dbReference type="EMBL" id="KXK25873.1"/>
    </source>
</evidence>
<dbReference type="STRING" id="1617426.TR69_WS6001001479"/>
<name>A0A136LW36_9BACT</name>
<comment type="caution">
    <text evidence="3">The sequence shown here is derived from an EMBL/GenBank/DDBJ whole genome shotgun (WGS) entry which is preliminary data.</text>
</comment>
<proteinExistence type="predicted"/>
<organism evidence="3 4">
    <name type="scientific">candidate division WS6 bacterium OLB20</name>
    <dbReference type="NCBI Taxonomy" id="1617426"/>
    <lineage>
        <taxon>Bacteria</taxon>
        <taxon>Candidatus Dojkabacteria</taxon>
    </lineage>
</organism>
<dbReference type="AlphaFoldDB" id="A0A136LW36"/>
<sequence length="318" mass="34898">MTTTKTAVAGISLGVGAFVVVVFGMLLCFCCMCCMLLLLPFATVPGPTDYPYLTATPTPYDQGGTPTPPESGQAQPLPVPDSGQFLWENFAEQGEDYRRSVIREQDTIVVRFTELVASGACTAYLTDNAHLAQNRGQRISCYSYAVSDGRVYSLESRSGQSLFVVYDTDRERTQTYTIGSEAFYSGLTFDRGSVYFVSYECPFPQGPQACLTGINLQEDQIFRVRLQDVAYLPGARGLYELPVVSPSGEFIAVPLINHERNRAGATIVSSEGLIVREYTYDLSLLSADISEGLNVEWIDVHSLRIIAEDGQTVSTINF</sequence>
<feature type="transmembrane region" description="Helical" evidence="2">
    <location>
        <begin position="7"/>
        <end position="39"/>
    </location>
</feature>
<dbReference type="EMBL" id="JYNZ01000006">
    <property type="protein sequence ID" value="KXK25873.1"/>
    <property type="molecule type" value="Genomic_DNA"/>
</dbReference>
<protein>
    <submittedName>
        <fullName evidence="3">Uncharacterized protein</fullName>
    </submittedName>
</protein>
<keyword evidence="2" id="KW-0472">Membrane</keyword>
<accession>A0A136LW36</accession>
<feature type="region of interest" description="Disordered" evidence="1">
    <location>
        <begin position="55"/>
        <end position="76"/>
    </location>
</feature>